<dbReference type="GO" id="GO:0016616">
    <property type="term" value="F:oxidoreductase activity, acting on the CH-OH group of donors, NAD or NADP as acceptor"/>
    <property type="evidence" value="ECO:0007669"/>
    <property type="project" value="UniProtKB-ARBA"/>
</dbReference>
<feature type="domain" description="NADP-dependent oxidoreductase" evidence="2">
    <location>
        <begin position="407"/>
        <end position="644"/>
    </location>
</feature>
<dbReference type="CDD" id="cd19116">
    <property type="entry name" value="AKR_AKR2E1-5"/>
    <property type="match status" value="2"/>
</dbReference>
<name>A0A0L0C2X3_LUCCU</name>
<accession>A0A0L0C2X3</accession>
<organism evidence="3 4">
    <name type="scientific">Lucilia cuprina</name>
    <name type="common">Green bottle fly</name>
    <name type="synonym">Australian sheep blowfly</name>
    <dbReference type="NCBI Taxonomy" id="7375"/>
    <lineage>
        <taxon>Eukaryota</taxon>
        <taxon>Metazoa</taxon>
        <taxon>Ecdysozoa</taxon>
        <taxon>Arthropoda</taxon>
        <taxon>Hexapoda</taxon>
        <taxon>Insecta</taxon>
        <taxon>Pterygota</taxon>
        <taxon>Neoptera</taxon>
        <taxon>Endopterygota</taxon>
        <taxon>Diptera</taxon>
        <taxon>Brachycera</taxon>
        <taxon>Muscomorpha</taxon>
        <taxon>Oestroidea</taxon>
        <taxon>Calliphoridae</taxon>
        <taxon>Luciliinae</taxon>
        <taxon>Lucilia</taxon>
    </lineage>
</organism>
<dbReference type="PRINTS" id="PR00069">
    <property type="entry name" value="ALDKETRDTASE"/>
</dbReference>
<dbReference type="AlphaFoldDB" id="A0A0L0C2X3"/>
<dbReference type="InterPro" id="IPR036812">
    <property type="entry name" value="NAD(P)_OxRdtase_dom_sf"/>
</dbReference>
<dbReference type="InterPro" id="IPR044488">
    <property type="entry name" value="AKR2E"/>
</dbReference>
<dbReference type="PROSITE" id="PS00062">
    <property type="entry name" value="ALDOKETO_REDUCTASE_2"/>
    <property type="match status" value="3"/>
</dbReference>
<dbReference type="Gene3D" id="3.20.20.100">
    <property type="entry name" value="NADP-dependent oxidoreductase domain"/>
    <property type="match status" value="3"/>
</dbReference>
<evidence type="ECO:0000313" key="3">
    <source>
        <dbReference type="EMBL" id="KNC26675.1"/>
    </source>
</evidence>
<dbReference type="PANTHER" id="PTHR11732">
    <property type="entry name" value="ALDO/KETO REDUCTASE"/>
    <property type="match status" value="1"/>
</dbReference>
<reference evidence="3 4" key="1">
    <citation type="journal article" date="2015" name="Nat. Commun.">
        <title>Lucilia cuprina genome unlocks parasitic fly biology to underpin future interventions.</title>
        <authorList>
            <person name="Anstead C.A."/>
            <person name="Korhonen P.K."/>
            <person name="Young N.D."/>
            <person name="Hall R.S."/>
            <person name="Jex A.R."/>
            <person name="Murali S.C."/>
            <person name="Hughes D.S."/>
            <person name="Lee S.F."/>
            <person name="Perry T."/>
            <person name="Stroehlein A.J."/>
            <person name="Ansell B.R."/>
            <person name="Breugelmans B."/>
            <person name="Hofmann A."/>
            <person name="Qu J."/>
            <person name="Dugan S."/>
            <person name="Lee S.L."/>
            <person name="Chao H."/>
            <person name="Dinh H."/>
            <person name="Han Y."/>
            <person name="Doddapaneni H.V."/>
            <person name="Worley K.C."/>
            <person name="Muzny D.M."/>
            <person name="Ioannidis P."/>
            <person name="Waterhouse R.M."/>
            <person name="Zdobnov E.M."/>
            <person name="James P.J."/>
            <person name="Bagnall N.H."/>
            <person name="Kotze A.C."/>
            <person name="Gibbs R.A."/>
            <person name="Richards S."/>
            <person name="Batterham P."/>
            <person name="Gasser R.B."/>
        </authorList>
    </citation>
    <scope>NUCLEOTIDE SEQUENCE [LARGE SCALE GENOMIC DNA]</scope>
    <source>
        <strain evidence="3 4">LS</strain>
        <tissue evidence="3">Full body</tissue>
    </source>
</reference>
<feature type="domain" description="NADP-dependent oxidoreductase" evidence="2">
    <location>
        <begin position="31"/>
        <end position="283"/>
    </location>
</feature>
<keyword evidence="1" id="KW-0560">Oxidoreductase</keyword>
<dbReference type="OrthoDB" id="416253at2759"/>
<evidence type="ECO:0000256" key="1">
    <source>
        <dbReference type="ARBA" id="ARBA00023002"/>
    </source>
</evidence>
<dbReference type="InterPro" id="IPR023210">
    <property type="entry name" value="NADP_OxRdtase_dom"/>
</dbReference>
<dbReference type="EMBL" id="JRES01000966">
    <property type="protein sequence ID" value="KNC26675.1"/>
    <property type="molecule type" value="Genomic_DNA"/>
</dbReference>
<dbReference type="FunFam" id="3.20.20.100:FF:000002">
    <property type="entry name" value="2,5-diketo-D-gluconic acid reductase A"/>
    <property type="match status" value="1"/>
</dbReference>
<dbReference type="PROSITE" id="PS00063">
    <property type="entry name" value="ALDOKETO_REDUCTASE_3"/>
    <property type="match status" value="2"/>
</dbReference>
<dbReference type="InterPro" id="IPR020471">
    <property type="entry name" value="AKR"/>
</dbReference>
<feature type="domain" description="NADP-dependent oxidoreductase" evidence="2">
    <location>
        <begin position="649"/>
        <end position="906"/>
    </location>
</feature>
<dbReference type="SUPFAM" id="SSF51430">
    <property type="entry name" value="NAD(P)-linked oxidoreductase"/>
    <property type="match status" value="3"/>
</dbReference>
<proteinExistence type="predicted"/>
<sequence length="933" mass="107512">MSSVKVPYVIHNNGTKMQSIGLGTYTSLGGDCERAVGDAIDAGYRHIDTAYFYENEHEVGKAVRDKIAEGVIKREDIFIVSKLWCHFHEPERVEYACRKTLVNFGLDYIDCYLMHWPYSYIHRGDDVMMPTNAKGEVELSDVDYLDTWKAMEALVEKGLVKSIGVSNFNSEQLARLLANCKIKPIHNQIECHPALNQKPMIALCKKHDIVVTAYCPLGRPEPAKKTPVYLFDDKVKAIGAKYKKSAAQVVLRYLIELGAVPIPKSVNKNRLIENFNVFDFKLMNSLILKNHNPRLCLSHKPQQIVQFQQNIKNFSNFLRTTNSSSKNITQTNCTFGVRLLDTNSCCVQFREYSIKLNNSIGGTILKVNNTFFSDLIRKNCRNFFWKKMAPILAPTVKLNNGYEMPVLGLGTYELKKQKCENAIRDALNIGYRHIDTAYLYRNEALIGKILKEKFEDKTIKREELFLATKLWCIYHEPKMVKYACEKQMEALNVDYIDLYLMHSPIGYKYIDDEALMPHEDNKLQTNDIDYVETYKAMEELVSLGWVRSLGLSNFNTKQLKRILDNCTIKPVTNQIELHPALNQYKMRKFCQQHDIYVTAYSPLARPKLSKPLPEFYESCELQQIAEKYQKTKAQIVLRYLSKNNEGEIAVKHAIDVGYRHIDTAYFYQNEAEIGKAIKDKIAEGVVKREDIFLVTKLWNIHHEPERVEGACRKQLQLLGLDYIDLYLMHLPVGYKYVSEDDLLPKDESGTLQLSDVDYLDTYKAMEKLVKLGLVRSIGVSNFNSQQLQRILDNCEIKPVTNQVECSPALNQRKLTQFCKERDITLTAYSPLGRPKPAEKKPEFYFSDKTKALAEKYNKSPAQIVLRYLVDIGVIPIPKSSNPQRIAENFNIFDFKLSPEDIAIMDTFHTGERLVPFNLIKGQNHKYWPFSIEF</sequence>
<dbReference type="FunFam" id="3.20.20.100:FF:000023">
    <property type="entry name" value="aldose reductase"/>
    <property type="match status" value="2"/>
</dbReference>
<dbReference type="STRING" id="7375.A0A0L0C2X3"/>
<dbReference type="PROSITE" id="PS00798">
    <property type="entry name" value="ALDOKETO_REDUCTASE_1"/>
    <property type="match status" value="3"/>
</dbReference>
<dbReference type="OMA" id="HSPNLVR"/>
<dbReference type="InterPro" id="IPR018170">
    <property type="entry name" value="Aldo/ket_reductase_CS"/>
</dbReference>
<gene>
    <name evidence="3" type="ORF">FF38_12926</name>
</gene>
<comment type="caution">
    <text evidence="3">The sequence shown here is derived from an EMBL/GenBank/DDBJ whole genome shotgun (WGS) entry which is preliminary data.</text>
</comment>
<evidence type="ECO:0000259" key="2">
    <source>
        <dbReference type="Pfam" id="PF00248"/>
    </source>
</evidence>
<keyword evidence="4" id="KW-1185">Reference proteome</keyword>
<evidence type="ECO:0000313" key="4">
    <source>
        <dbReference type="Proteomes" id="UP000037069"/>
    </source>
</evidence>
<dbReference type="Pfam" id="PF00248">
    <property type="entry name" value="Aldo_ket_red"/>
    <property type="match status" value="3"/>
</dbReference>
<dbReference type="Proteomes" id="UP000037069">
    <property type="component" value="Unassembled WGS sequence"/>
</dbReference>
<protein>
    <recommendedName>
        <fullName evidence="2">NADP-dependent oxidoreductase domain-containing protein</fullName>
    </recommendedName>
</protein>
<feature type="non-terminal residue" evidence="3">
    <location>
        <position position="933"/>
    </location>
</feature>
<dbReference type="SMR" id="A0A0L0C2X3"/>